<proteinExistence type="inferred from homology"/>
<evidence type="ECO:0000256" key="2">
    <source>
        <dbReference type="ARBA" id="ARBA00022679"/>
    </source>
</evidence>
<dbReference type="Pfam" id="PF03976">
    <property type="entry name" value="PPK2"/>
    <property type="match status" value="1"/>
</dbReference>
<dbReference type="SUPFAM" id="SSF52540">
    <property type="entry name" value="P-loop containing nucleoside triphosphate hydrolases"/>
    <property type="match status" value="1"/>
</dbReference>
<dbReference type="InterPro" id="IPR016898">
    <property type="entry name" value="Polyphosphate_phosphotransfera"/>
</dbReference>
<evidence type="ECO:0000259" key="4">
    <source>
        <dbReference type="Pfam" id="PF03976"/>
    </source>
</evidence>
<dbReference type="Gene3D" id="3.40.50.300">
    <property type="entry name" value="P-loop containing nucleotide triphosphate hydrolases"/>
    <property type="match status" value="1"/>
</dbReference>
<dbReference type="KEGG" id="mmas:MYMAC_002612"/>
<evidence type="ECO:0000256" key="1">
    <source>
        <dbReference type="ARBA" id="ARBA00009924"/>
    </source>
</evidence>
<organism evidence="5 6">
    <name type="scientific">Corallococcus macrosporus DSM 14697</name>
    <dbReference type="NCBI Taxonomy" id="1189310"/>
    <lineage>
        <taxon>Bacteria</taxon>
        <taxon>Pseudomonadati</taxon>
        <taxon>Myxococcota</taxon>
        <taxon>Myxococcia</taxon>
        <taxon>Myxococcales</taxon>
        <taxon>Cystobacterineae</taxon>
        <taxon>Myxococcaceae</taxon>
        <taxon>Corallococcus</taxon>
    </lineage>
</organism>
<evidence type="ECO:0000313" key="6">
    <source>
        <dbReference type="Proteomes" id="UP000217343"/>
    </source>
</evidence>
<dbReference type="Proteomes" id="UP000217343">
    <property type="component" value="Chromosome"/>
</dbReference>
<dbReference type="PANTHER" id="PTHR34383">
    <property type="entry name" value="POLYPHOSPHATE:AMP PHOSPHOTRANSFERASE-RELATED"/>
    <property type="match status" value="1"/>
</dbReference>
<accession>A0A250JU48</accession>
<dbReference type="AlphaFoldDB" id="A0A250JU48"/>
<sequence>MTRKRSQKIDDKTANGYVFPVCPHGTVTLAAVDPSVSAGEHAKYEKTLKALQERVFELQIRNYLAGQKAVVVFEGWDASGKGGAIRRLTTLMDPRGYKVWPISAPSEEEQRHHYLWRFWRKIPGAGEVCMFDRSWYGRVLVERVEGLAKPAAWRRAYDEINAFEHMLTADGVRMVKFFIHIDKKTQLQRFREREADPAKRYKLGPEDWRNRAKWKKYEAAIQDMLDRTHRPDAPWHVVPGNDKRHARLEVLRRCVALLS</sequence>
<evidence type="ECO:0000313" key="5">
    <source>
        <dbReference type="EMBL" id="ATB47007.1"/>
    </source>
</evidence>
<evidence type="ECO:0000256" key="3">
    <source>
        <dbReference type="ARBA" id="ARBA00022777"/>
    </source>
</evidence>
<gene>
    <name evidence="5" type="ORF">MYMAC_002612</name>
</gene>
<name>A0A250JU48_9BACT</name>
<dbReference type="PANTHER" id="PTHR34383:SF3">
    <property type="entry name" value="POLYPHOSPHATE:AMP PHOSPHOTRANSFERASE"/>
    <property type="match status" value="1"/>
</dbReference>
<protein>
    <submittedName>
        <fullName evidence="5">Polyphosphate kinase</fullName>
    </submittedName>
</protein>
<dbReference type="PIRSF" id="PIRSF028756">
    <property type="entry name" value="PPK2_prd"/>
    <property type="match status" value="1"/>
</dbReference>
<dbReference type="InterPro" id="IPR027417">
    <property type="entry name" value="P-loop_NTPase"/>
</dbReference>
<keyword evidence="3 5" id="KW-0418">Kinase</keyword>
<feature type="domain" description="Polyphosphate kinase-2-related" evidence="4">
    <location>
        <begin position="41"/>
        <end position="255"/>
    </location>
</feature>
<keyword evidence="6" id="KW-1185">Reference proteome</keyword>
<keyword evidence="2" id="KW-0808">Transferase</keyword>
<reference evidence="5 6" key="1">
    <citation type="submission" date="2017-06" db="EMBL/GenBank/DDBJ databases">
        <title>Sequencing and comparative analysis of myxobacterial genomes.</title>
        <authorList>
            <person name="Rupp O."/>
            <person name="Goesmann A."/>
            <person name="Sogaard-Andersen L."/>
        </authorList>
    </citation>
    <scope>NUCLEOTIDE SEQUENCE [LARGE SCALE GENOMIC DNA]</scope>
    <source>
        <strain evidence="5 6">DSM 14697</strain>
    </source>
</reference>
<dbReference type="EMBL" id="CP022203">
    <property type="protein sequence ID" value="ATB47007.1"/>
    <property type="molecule type" value="Genomic_DNA"/>
</dbReference>
<dbReference type="InterPro" id="IPR022488">
    <property type="entry name" value="PPK2-related"/>
</dbReference>
<comment type="similarity">
    <text evidence="1">Belongs to the polyphosphate kinase 2 (PPK2) family. Class I subfamily.</text>
</comment>
<dbReference type="GO" id="GO:0008976">
    <property type="term" value="F:polyphosphate kinase activity"/>
    <property type="evidence" value="ECO:0007669"/>
    <property type="project" value="InterPro"/>
</dbReference>